<evidence type="ECO:0000313" key="3">
    <source>
        <dbReference type="Proteomes" id="UP000665043"/>
    </source>
</evidence>
<keyword evidence="1" id="KW-0472">Membrane</keyword>
<keyword evidence="3" id="KW-1185">Reference proteome</keyword>
<evidence type="ECO:0008006" key="4">
    <source>
        <dbReference type="Google" id="ProtNLM"/>
    </source>
</evidence>
<evidence type="ECO:0000313" key="2">
    <source>
        <dbReference type="EMBL" id="QTM99819.1"/>
    </source>
</evidence>
<proteinExistence type="predicted"/>
<dbReference type="RefSeq" id="WP_209364989.1">
    <property type="nucleotide sequence ID" value="NZ_CP046956.1"/>
</dbReference>
<accession>A0ABX7VUY2</accession>
<organism evidence="2 3">
    <name type="scientific">Sediminibacillus dalangtanensis</name>
    <dbReference type="NCBI Taxonomy" id="2729421"/>
    <lineage>
        <taxon>Bacteria</taxon>
        <taxon>Bacillati</taxon>
        <taxon>Bacillota</taxon>
        <taxon>Bacilli</taxon>
        <taxon>Bacillales</taxon>
        <taxon>Bacillaceae</taxon>
        <taxon>Sediminibacillus</taxon>
    </lineage>
</organism>
<protein>
    <recommendedName>
        <fullName evidence="4">ComG operon protein 7</fullName>
    </recommendedName>
</protein>
<gene>
    <name evidence="2" type="ORF">ERJ70_11225</name>
</gene>
<name>A0ABX7VUY2_9BACI</name>
<feature type="transmembrane region" description="Helical" evidence="1">
    <location>
        <begin position="20"/>
        <end position="41"/>
    </location>
</feature>
<evidence type="ECO:0000256" key="1">
    <source>
        <dbReference type="SAM" id="Phobius"/>
    </source>
</evidence>
<reference evidence="2 3" key="1">
    <citation type="submission" date="2019-12" db="EMBL/GenBank/DDBJ databases">
        <title>The whole genome sequencing of a strain isolated from a Mars analog, Dalangtan Playa.</title>
        <authorList>
            <person name="Huang T."/>
        </authorList>
    </citation>
    <scope>NUCLEOTIDE SEQUENCE [LARGE SCALE GENOMIC DNA]</scope>
    <source>
        <strain evidence="2 3">DP4-553-S</strain>
    </source>
</reference>
<sequence length="129" mass="14773">MKKSFVILKQEKINQHGFIFPYVAFASVVVIMTLISAVALLHNQQLETYQYYEQLKLDTLLQMGKEQLQTEQHAWDKSCPAPWKYTYPSGTTTIRCEQIIDGVFTATFTMETNSGTTVNKLVNFKLDSP</sequence>
<dbReference type="EMBL" id="CP046956">
    <property type="protein sequence ID" value="QTM99819.1"/>
    <property type="molecule type" value="Genomic_DNA"/>
</dbReference>
<keyword evidence="1" id="KW-0812">Transmembrane</keyword>
<keyword evidence="1" id="KW-1133">Transmembrane helix</keyword>
<dbReference type="Proteomes" id="UP000665043">
    <property type="component" value="Chromosome"/>
</dbReference>